<organism evidence="4 5">
    <name type="scientific">Methylobacterium currus</name>
    <dbReference type="NCBI Taxonomy" id="2051553"/>
    <lineage>
        <taxon>Bacteria</taxon>
        <taxon>Pseudomonadati</taxon>
        <taxon>Pseudomonadota</taxon>
        <taxon>Alphaproteobacteria</taxon>
        <taxon>Hyphomicrobiales</taxon>
        <taxon>Methylobacteriaceae</taxon>
        <taxon>Methylobacterium</taxon>
    </lineage>
</organism>
<dbReference type="PRINTS" id="PR00081">
    <property type="entry name" value="GDHRDH"/>
</dbReference>
<dbReference type="SMART" id="SM00822">
    <property type="entry name" value="PKS_KR"/>
    <property type="match status" value="1"/>
</dbReference>
<dbReference type="PANTHER" id="PTHR48107:SF7">
    <property type="entry name" value="RE15974P"/>
    <property type="match status" value="1"/>
</dbReference>
<dbReference type="Pfam" id="PF13561">
    <property type="entry name" value="adh_short_C2"/>
    <property type="match status" value="1"/>
</dbReference>
<dbReference type="CDD" id="cd05233">
    <property type="entry name" value="SDR_c"/>
    <property type="match status" value="1"/>
</dbReference>
<dbReference type="InterPro" id="IPR057326">
    <property type="entry name" value="KR_dom"/>
</dbReference>
<dbReference type="InterPro" id="IPR002347">
    <property type="entry name" value="SDR_fam"/>
</dbReference>
<dbReference type="PANTHER" id="PTHR48107">
    <property type="entry name" value="NADPH-DEPENDENT ALDEHYDE REDUCTASE-LIKE PROTEIN, CHLOROPLASTIC-RELATED"/>
    <property type="match status" value="1"/>
</dbReference>
<dbReference type="EMBL" id="CP028844">
    <property type="protein sequence ID" value="AWB25772.1"/>
    <property type="molecule type" value="Genomic_DNA"/>
</dbReference>
<evidence type="ECO:0000313" key="4">
    <source>
        <dbReference type="EMBL" id="AWB25772.1"/>
    </source>
</evidence>
<reference evidence="4 5" key="1">
    <citation type="submission" date="2018-04" db="EMBL/GenBank/DDBJ databases">
        <title>Methylobacterium sp. PR1016A genome.</title>
        <authorList>
            <person name="Park W."/>
        </authorList>
    </citation>
    <scope>NUCLEOTIDE SEQUENCE [LARGE SCALE GENOMIC DNA]</scope>
    <source>
        <strain evidence="4 5">PR1016A</strain>
    </source>
</reference>
<dbReference type="OrthoDB" id="154414at2"/>
<evidence type="ECO:0000256" key="1">
    <source>
        <dbReference type="ARBA" id="ARBA00006484"/>
    </source>
</evidence>
<dbReference type="Proteomes" id="UP000244755">
    <property type="component" value="Chromosome 2"/>
</dbReference>
<dbReference type="InterPro" id="IPR036291">
    <property type="entry name" value="NAD(P)-bd_dom_sf"/>
</dbReference>
<keyword evidence="5" id="KW-1185">Reference proteome</keyword>
<gene>
    <name evidence="4" type="ORF">DA075_33630</name>
</gene>
<evidence type="ECO:0000256" key="2">
    <source>
        <dbReference type="ARBA" id="ARBA00023002"/>
    </source>
</evidence>
<proteinExistence type="inferred from homology"/>
<evidence type="ECO:0000313" key="5">
    <source>
        <dbReference type="Proteomes" id="UP000244755"/>
    </source>
</evidence>
<name>A0A2R4WW53_9HYPH</name>
<dbReference type="FunFam" id="3.40.50.720:FF:000084">
    <property type="entry name" value="Short-chain dehydrogenase reductase"/>
    <property type="match status" value="1"/>
</dbReference>
<dbReference type="PRINTS" id="PR00080">
    <property type="entry name" value="SDRFAMILY"/>
</dbReference>
<dbReference type="KEGG" id="mee:DA075_33630"/>
<dbReference type="GO" id="GO:0016614">
    <property type="term" value="F:oxidoreductase activity, acting on CH-OH group of donors"/>
    <property type="evidence" value="ECO:0007669"/>
    <property type="project" value="UniProtKB-ARBA"/>
</dbReference>
<dbReference type="Gene3D" id="3.40.50.720">
    <property type="entry name" value="NAD(P)-binding Rossmann-like Domain"/>
    <property type="match status" value="1"/>
</dbReference>
<keyword evidence="2" id="KW-0560">Oxidoreductase</keyword>
<dbReference type="RefSeq" id="WP_099957407.1">
    <property type="nucleotide sequence ID" value="NZ_CP028844.1"/>
</dbReference>
<dbReference type="AlphaFoldDB" id="A0A2R4WW53"/>
<sequence length="246" mass="25558">MTDLNGKRALVTGGSRGIGAAIAVELANQGADVAFSYQNDADSAADIVRQIEAKRRRGFAVQADNADPAAVKRLVAEAVAKLGGLDILVNNAGTARTGTIAELSLDDIDTLLHINVRGAVLVAQTVIPHLPEGGRIIFIGSNIAERVPFPQLTMYAVTKSAQLALTRGLSRELGTRNITVNLVQPGPIRTDLNPADGALNDVNIDFTALKRVGQPHEIASVVSFLASPAAGFMTGSAITADGGFNA</sequence>
<accession>A0A2R4WW53</accession>
<feature type="domain" description="Ketoreductase" evidence="3">
    <location>
        <begin position="7"/>
        <end position="191"/>
    </location>
</feature>
<dbReference type="SUPFAM" id="SSF51735">
    <property type="entry name" value="NAD(P)-binding Rossmann-fold domains"/>
    <property type="match status" value="1"/>
</dbReference>
<protein>
    <submittedName>
        <fullName evidence="4">KR domain-containing protein</fullName>
    </submittedName>
</protein>
<evidence type="ECO:0000259" key="3">
    <source>
        <dbReference type="SMART" id="SM00822"/>
    </source>
</evidence>
<comment type="similarity">
    <text evidence="1">Belongs to the short-chain dehydrogenases/reductases (SDR) family.</text>
</comment>